<dbReference type="Gene3D" id="3.10.290.10">
    <property type="entry name" value="RNA-binding S4 domain"/>
    <property type="match status" value="1"/>
</dbReference>
<dbReference type="EC" id="5.4.99.-" evidence="7"/>
<dbReference type="InterPro" id="IPR002942">
    <property type="entry name" value="S4_RNA-bd"/>
</dbReference>
<dbReference type="InterPro" id="IPR018496">
    <property type="entry name" value="PsdUridine_synth_RsuA/RluB_CS"/>
</dbReference>
<dbReference type="SMART" id="SM00363">
    <property type="entry name" value="S4"/>
    <property type="match status" value="1"/>
</dbReference>
<dbReference type="SUPFAM" id="SSF55174">
    <property type="entry name" value="Alpha-L RNA-binding motif"/>
    <property type="match status" value="1"/>
</dbReference>
<protein>
    <recommendedName>
        <fullName evidence="7">Pseudouridine synthase</fullName>
        <ecNumber evidence="7">5.4.99.-</ecNumber>
    </recommendedName>
</protein>
<dbReference type="InterPro" id="IPR042092">
    <property type="entry name" value="PsdUridine_s_RsuA/RluB/E/F_cat"/>
</dbReference>
<dbReference type="GO" id="GO:0000455">
    <property type="term" value="P:enzyme-directed rRNA pseudouridine synthesis"/>
    <property type="evidence" value="ECO:0007669"/>
    <property type="project" value="UniProtKB-ARBA"/>
</dbReference>
<accession>A0A1A8XY19</accession>
<evidence type="ECO:0000313" key="9">
    <source>
        <dbReference type="EMBL" id="SBT09552.1"/>
    </source>
</evidence>
<dbReference type="AlphaFoldDB" id="A0A1A8XY19"/>
<gene>
    <name evidence="9" type="ORF">PROAA_330012</name>
</gene>
<dbReference type="RefSeq" id="WP_222102251.1">
    <property type="nucleotide sequence ID" value="NZ_FLQY01000257.1"/>
</dbReference>
<dbReference type="Gene3D" id="3.30.70.580">
    <property type="entry name" value="Pseudouridine synthase I, catalytic domain, N-terminal subdomain"/>
    <property type="match status" value="1"/>
</dbReference>
<comment type="function">
    <text evidence="5">Responsible for synthesis of pseudouridine from uracil-516 in 16S ribosomal RNA.</text>
</comment>
<keyword evidence="10" id="KW-1185">Reference proteome</keyword>
<dbReference type="PANTHER" id="PTHR47683:SF4">
    <property type="entry name" value="PSEUDOURIDINE SYNTHASE"/>
    <property type="match status" value="1"/>
</dbReference>
<name>A0A1A8XY19_9RHOO</name>
<dbReference type="InterPro" id="IPR020103">
    <property type="entry name" value="PsdUridine_synth_cat_dom_sf"/>
</dbReference>
<dbReference type="NCBIfam" id="TIGR00093">
    <property type="entry name" value="pseudouridine synthase"/>
    <property type="match status" value="1"/>
</dbReference>
<dbReference type="Proteomes" id="UP000199600">
    <property type="component" value="Unassembled WGS sequence"/>
</dbReference>
<keyword evidence="2 6" id="KW-0694">RNA-binding</keyword>
<evidence type="ECO:0000256" key="5">
    <source>
        <dbReference type="ARBA" id="ARBA00037590"/>
    </source>
</evidence>
<organism evidence="9 10">
    <name type="scientific">Candidatus Propionivibrio aalborgensis</name>
    <dbReference type="NCBI Taxonomy" id="1860101"/>
    <lineage>
        <taxon>Bacteria</taxon>
        <taxon>Pseudomonadati</taxon>
        <taxon>Pseudomonadota</taxon>
        <taxon>Betaproteobacteria</taxon>
        <taxon>Rhodocyclales</taxon>
        <taxon>Rhodocyclaceae</taxon>
        <taxon>Propionivibrio</taxon>
    </lineage>
</organism>
<proteinExistence type="inferred from homology"/>
<dbReference type="GO" id="GO:0003723">
    <property type="term" value="F:RNA binding"/>
    <property type="evidence" value="ECO:0007669"/>
    <property type="project" value="UniProtKB-KW"/>
</dbReference>
<dbReference type="PANTHER" id="PTHR47683">
    <property type="entry name" value="PSEUDOURIDINE SYNTHASE FAMILY PROTEIN-RELATED"/>
    <property type="match status" value="1"/>
</dbReference>
<evidence type="ECO:0000259" key="8">
    <source>
        <dbReference type="SMART" id="SM00363"/>
    </source>
</evidence>
<reference evidence="9 10" key="1">
    <citation type="submission" date="2016-06" db="EMBL/GenBank/DDBJ databases">
        <authorList>
            <person name="Kjaerup R.B."/>
            <person name="Dalgaard T.S."/>
            <person name="Juul-Madsen H.R."/>
        </authorList>
    </citation>
    <scope>NUCLEOTIDE SEQUENCE [LARGE SCALE GENOMIC DNA]</scope>
    <source>
        <strain evidence="9">2</strain>
    </source>
</reference>
<dbReference type="GO" id="GO:0160136">
    <property type="term" value="F:16S rRNA pseudouridine(516) synthase activity"/>
    <property type="evidence" value="ECO:0007669"/>
    <property type="project" value="UniProtKB-EC"/>
</dbReference>
<dbReference type="CDD" id="cd00165">
    <property type="entry name" value="S4"/>
    <property type="match status" value="1"/>
</dbReference>
<dbReference type="CDD" id="cd02553">
    <property type="entry name" value="PseudoU_synth_RsuA"/>
    <property type="match status" value="1"/>
</dbReference>
<evidence type="ECO:0000256" key="4">
    <source>
        <dbReference type="ARBA" id="ARBA00036749"/>
    </source>
</evidence>
<dbReference type="InterPro" id="IPR000748">
    <property type="entry name" value="PsdUridine_synth_RsuA/RluB/E/F"/>
</dbReference>
<sequence>MPKMQLERLLRSQGFGSRPECRALVRSGRVSIDGMLCDDPFAEFEPDGLLFSVDGVLWTYREFAFLALNKPAGFECSHKPKHHPSIYSLFPRVLLTRNIQAVGRLDEDTTGLLLLSDDGQFIHAYTSPKKRIPKVYDVTVKHPVDTLQVDALLEGVQLHDEPARIAATGCEVRSEHLLRMTVTEGKYHLVKRMIAAAGNRVEGLNRIAIGGFPLPDSLPIGQWIWLEASDLARLARPQQ</sequence>
<keyword evidence="3 7" id="KW-0413">Isomerase</keyword>
<evidence type="ECO:0000256" key="6">
    <source>
        <dbReference type="PROSITE-ProRule" id="PRU00182"/>
    </source>
</evidence>
<dbReference type="InterPro" id="IPR020094">
    <property type="entry name" value="TruA/RsuA/RluB/E/F_N"/>
</dbReference>
<dbReference type="EMBL" id="FLQY01000257">
    <property type="protein sequence ID" value="SBT09552.1"/>
    <property type="molecule type" value="Genomic_DNA"/>
</dbReference>
<dbReference type="Pfam" id="PF00849">
    <property type="entry name" value="PseudoU_synth_2"/>
    <property type="match status" value="1"/>
</dbReference>
<dbReference type="InterPro" id="IPR050343">
    <property type="entry name" value="RsuA_PseudoU_synthase"/>
</dbReference>
<feature type="domain" description="RNA-binding S4" evidence="8">
    <location>
        <begin position="4"/>
        <end position="69"/>
    </location>
</feature>
<evidence type="ECO:0000256" key="7">
    <source>
        <dbReference type="RuleBase" id="RU003887"/>
    </source>
</evidence>
<comment type="catalytic activity">
    <reaction evidence="4">
        <text>uridine(516) in 16S rRNA = pseudouridine(516) in 16S rRNA</text>
        <dbReference type="Rhea" id="RHEA:38867"/>
        <dbReference type="Rhea" id="RHEA-COMP:10089"/>
        <dbReference type="Rhea" id="RHEA-COMP:10090"/>
        <dbReference type="ChEBI" id="CHEBI:65314"/>
        <dbReference type="ChEBI" id="CHEBI:65315"/>
        <dbReference type="EC" id="5.4.99.19"/>
    </reaction>
</comment>
<evidence type="ECO:0000256" key="2">
    <source>
        <dbReference type="ARBA" id="ARBA00022884"/>
    </source>
</evidence>
<dbReference type="InterPro" id="IPR006145">
    <property type="entry name" value="PsdUridine_synth_RsuA/RluA"/>
</dbReference>
<comment type="similarity">
    <text evidence="1 7">Belongs to the pseudouridine synthase RsuA family.</text>
</comment>
<evidence type="ECO:0000256" key="1">
    <source>
        <dbReference type="ARBA" id="ARBA00008348"/>
    </source>
</evidence>
<dbReference type="Gene3D" id="3.30.70.1560">
    <property type="entry name" value="Alpha-L RNA-binding motif"/>
    <property type="match status" value="1"/>
</dbReference>
<dbReference type="PROSITE" id="PS01149">
    <property type="entry name" value="PSI_RSU"/>
    <property type="match status" value="1"/>
</dbReference>
<dbReference type="InterPro" id="IPR036986">
    <property type="entry name" value="S4_RNA-bd_sf"/>
</dbReference>
<dbReference type="PROSITE" id="PS50889">
    <property type="entry name" value="S4"/>
    <property type="match status" value="1"/>
</dbReference>
<evidence type="ECO:0000313" key="10">
    <source>
        <dbReference type="Proteomes" id="UP000199600"/>
    </source>
</evidence>
<evidence type="ECO:0000256" key="3">
    <source>
        <dbReference type="ARBA" id="ARBA00023235"/>
    </source>
</evidence>
<dbReference type="SUPFAM" id="SSF55120">
    <property type="entry name" value="Pseudouridine synthase"/>
    <property type="match status" value="1"/>
</dbReference>